<gene>
    <name evidence="8" type="ORF">NBRC116585_13510</name>
</gene>
<dbReference type="PANTHER" id="PTHR43124">
    <property type="entry name" value="PURINE EFFLUX PUMP PBUE"/>
    <property type="match status" value="1"/>
</dbReference>
<keyword evidence="2" id="KW-1003">Cell membrane</keyword>
<feature type="transmembrane region" description="Helical" evidence="6">
    <location>
        <begin position="236"/>
        <end position="257"/>
    </location>
</feature>
<dbReference type="InterPro" id="IPR020846">
    <property type="entry name" value="MFS_dom"/>
</dbReference>
<keyword evidence="5 6" id="KW-0472">Membrane</keyword>
<feature type="transmembrane region" description="Helical" evidence="6">
    <location>
        <begin position="130"/>
        <end position="152"/>
    </location>
</feature>
<proteinExistence type="predicted"/>
<keyword evidence="4 6" id="KW-1133">Transmembrane helix</keyword>
<dbReference type="CDD" id="cd17324">
    <property type="entry name" value="MFS_NepI_like"/>
    <property type="match status" value="1"/>
</dbReference>
<keyword evidence="9" id="KW-1185">Reference proteome</keyword>
<feature type="transmembrane region" description="Helical" evidence="6">
    <location>
        <begin position="332"/>
        <end position="351"/>
    </location>
</feature>
<feature type="transmembrane region" description="Helical" evidence="6">
    <location>
        <begin position="42"/>
        <end position="65"/>
    </location>
</feature>
<reference evidence="8 9" key="1">
    <citation type="submission" date="2024-04" db="EMBL/GenBank/DDBJ databases">
        <title>Draft genome sequence of Thalassolituus maritimus NBRC 116585.</title>
        <authorList>
            <person name="Miyakawa T."/>
            <person name="Kusuya Y."/>
            <person name="Miura T."/>
        </authorList>
    </citation>
    <scope>NUCLEOTIDE SEQUENCE [LARGE SCALE GENOMIC DNA]</scope>
    <source>
        <strain evidence="8 9">5NW40-0001</strain>
    </source>
</reference>
<evidence type="ECO:0000256" key="4">
    <source>
        <dbReference type="ARBA" id="ARBA00022989"/>
    </source>
</evidence>
<dbReference type="InterPro" id="IPR036259">
    <property type="entry name" value="MFS_trans_sf"/>
</dbReference>
<evidence type="ECO:0000256" key="5">
    <source>
        <dbReference type="ARBA" id="ARBA00023136"/>
    </source>
</evidence>
<dbReference type="EMBL" id="BAABWH010000003">
    <property type="protein sequence ID" value="GAA6145233.1"/>
    <property type="molecule type" value="Genomic_DNA"/>
</dbReference>
<evidence type="ECO:0000313" key="9">
    <source>
        <dbReference type="Proteomes" id="UP001481413"/>
    </source>
</evidence>
<dbReference type="RefSeq" id="WP_353294170.1">
    <property type="nucleotide sequence ID" value="NZ_BAABWH010000003.1"/>
</dbReference>
<feature type="transmembrane region" description="Helical" evidence="6">
    <location>
        <begin position="291"/>
        <end position="311"/>
    </location>
</feature>
<feature type="domain" description="Major facilitator superfamily (MFS) profile" evidence="7">
    <location>
        <begin position="6"/>
        <end position="381"/>
    </location>
</feature>
<feature type="transmembrane region" description="Helical" evidence="6">
    <location>
        <begin position="201"/>
        <end position="224"/>
    </location>
</feature>
<dbReference type="Pfam" id="PF07690">
    <property type="entry name" value="MFS_1"/>
    <property type="match status" value="1"/>
</dbReference>
<evidence type="ECO:0000259" key="7">
    <source>
        <dbReference type="PROSITE" id="PS50850"/>
    </source>
</evidence>
<feature type="transmembrane region" description="Helical" evidence="6">
    <location>
        <begin position="72"/>
        <end position="90"/>
    </location>
</feature>
<evidence type="ECO:0000256" key="6">
    <source>
        <dbReference type="SAM" id="Phobius"/>
    </source>
</evidence>
<dbReference type="InterPro" id="IPR050189">
    <property type="entry name" value="MFS_Efflux_Transporters"/>
</dbReference>
<comment type="caution">
    <text evidence="8">The sequence shown here is derived from an EMBL/GenBank/DDBJ whole genome shotgun (WGS) entry which is preliminary data.</text>
</comment>
<keyword evidence="3 6" id="KW-0812">Transmembrane</keyword>
<feature type="transmembrane region" description="Helical" evidence="6">
    <location>
        <begin position="264"/>
        <end position="285"/>
    </location>
</feature>
<evidence type="ECO:0000256" key="1">
    <source>
        <dbReference type="ARBA" id="ARBA00004651"/>
    </source>
</evidence>
<comment type="subcellular location">
    <subcellularLocation>
        <location evidence="1">Cell membrane</location>
        <topology evidence="1">Multi-pass membrane protein</topology>
    </subcellularLocation>
</comment>
<evidence type="ECO:0000313" key="8">
    <source>
        <dbReference type="EMBL" id="GAA6145233.1"/>
    </source>
</evidence>
<dbReference type="Proteomes" id="UP001481413">
    <property type="component" value="Unassembled WGS sequence"/>
</dbReference>
<dbReference type="SUPFAM" id="SSF103473">
    <property type="entry name" value="MFS general substrate transporter"/>
    <property type="match status" value="1"/>
</dbReference>
<dbReference type="InterPro" id="IPR011701">
    <property type="entry name" value="MFS"/>
</dbReference>
<dbReference type="PANTHER" id="PTHR43124:SF8">
    <property type="entry name" value="INNER MEMBRANE TRANSPORT PROTEIN YDHP"/>
    <property type="match status" value="1"/>
</dbReference>
<sequence>MKLNLPLLALALGAFGIGVTEFSPMGMLSVIAGDLDVSIPTAGVLISAYAFGVVVGAPILTLGFARMSRRNLLLLSMSIFTVGNLISAVADSYSSLLLGRIITSFNHGAFFGIGAVVATQLVPPEKQASAVAAMFSGLTIANIGGVPLATYVSEVMGWRTAFMGMTIIGVATLIALRLSLPRLEADTSGSIKNELKVLTKGSVLFALLLTVVGSSSMFTVFSYISPILLEETKADALFVSSMLVLYGLGLAAGNWLAGRYADRNLLGTLVISMAATMILLVIFAATMQVIWVIPVLIFLWGISSFAVVPPLQALVVSEAKGAPNLASSMNIAAFNLGNASGAALGGSVIYLGWGLPAVALAGAATSAAGLLLVLLYRKQSKRSKDPATLSPQS</sequence>
<dbReference type="Gene3D" id="1.20.1250.20">
    <property type="entry name" value="MFS general substrate transporter like domains"/>
    <property type="match status" value="2"/>
</dbReference>
<organism evidence="8 9">
    <name type="scientific">Thalassolituus maritimus</name>
    <dbReference type="NCBI Taxonomy" id="484498"/>
    <lineage>
        <taxon>Bacteria</taxon>
        <taxon>Pseudomonadati</taxon>
        <taxon>Pseudomonadota</taxon>
        <taxon>Gammaproteobacteria</taxon>
        <taxon>Oceanospirillales</taxon>
        <taxon>Oceanospirillaceae</taxon>
        <taxon>Thalassolituus</taxon>
    </lineage>
</organism>
<evidence type="ECO:0000256" key="3">
    <source>
        <dbReference type="ARBA" id="ARBA00022692"/>
    </source>
</evidence>
<feature type="transmembrane region" description="Helical" evidence="6">
    <location>
        <begin position="158"/>
        <end position="180"/>
    </location>
</feature>
<feature type="transmembrane region" description="Helical" evidence="6">
    <location>
        <begin position="96"/>
        <end position="118"/>
    </location>
</feature>
<name>A0ABP9ZYK9_9GAMM</name>
<feature type="transmembrane region" description="Helical" evidence="6">
    <location>
        <begin position="357"/>
        <end position="376"/>
    </location>
</feature>
<dbReference type="PROSITE" id="PS50850">
    <property type="entry name" value="MFS"/>
    <property type="match status" value="1"/>
</dbReference>
<protein>
    <submittedName>
        <fullName evidence="8">MFS transporter</fullName>
    </submittedName>
</protein>
<evidence type="ECO:0000256" key="2">
    <source>
        <dbReference type="ARBA" id="ARBA00022475"/>
    </source>
</evidence>
<accession>A0ABP9ZYK9</accession>